<dbReference type="InterPro" id="IPR002758">
    <property type="entry name" value="Cation_antiport_E"/>
</dbReference>
<evidence type="ECO:0000256" key="2">
    <source>
        <dbReference type="ARBA" id="ARBA00006228"/>
    </source>
</evidence>
<keyword evidence="5 7" id="KW-1133">Transmembrane helix</keyword>
<evidence type="ECO:0000256" key="4">
    <source>
        <dbReference type="ARBA" id="ARBA00022692"/>
    </source>
</evidence>
<dbReference type="GO" id="GO:0005886">
    <property type="term" value="C:plasma membrane"/>
    <property type="evidence" value="ECO:0007669"/>
    <property type="project" value="UniProtKB-SubCell"/>
</dbReference>
<keyword evidence="6 7" id="KW-0472">Membrane</keyword>
<dbReference type="OrthoDB" id="3536063at2"/>
<comment type="subcellular location">
    <subcellularLocation>
        <location evidence="1">Cell membrane</location>
        <topology evidence="1">Multi-pass membrane protein</topology>
    </subcellularLocation>
</comment>
<sequence>MKSVSVPRLAMAVWLLAVWVGLWGRVDVAGIAGGCVVVYLTYWATRFPVLPLTGGQVHPFALVRATVAFVVDLVVSSVVVGGYALRGSSAVVGGIVTVEFRTRSDVMVILITSSVSLRPGSLVLEIRPPLMYVHALPVHDRAEAERVRQGVRDTEDRLTAAFGPRRTEDRP</sequence>
<comment type="similarity">
    <text evidence="2">Belongs to the CPA3 antiporters (TC 2.A.63) subunit E family.</text>
</comment>
<organism evidence="8 9">
    <name type="scientific">Thermomonospora umbrina</name>
    <dbReference type="NCBI Taxonomy" id="111806"/>
    <lineage>
        <taxon>Bacteria</taxon>
        <taxon>Bacillati</taxon>
        <taxon>Actinomycetota</taxon>
        <taxon>Actinomycetes</taxon>
        <taxon>Streptosporangiales</taxon>
        <taxon>Thermomonosporaceae</taxon>
        <taxon>Thermomonospora</taxon>
    </lineage>
</organism>
<evidence type="ECO:0000256" key="1">
    <source>
        <dbReference type="ARBA" id="ARBA00004651"/>
    </source>
</evidence>
<feature type="transmembrane region" description="Helical" evidence="7">
    <location>
        <begin position="12"/>
        <end position="42"/>
    </location>
</feature>
<dbReference type="RefSeq" id="WP_116023199.1">
    <property type="nucleotide sequence ID" value="NZ_QTTT01000001.1"/>
</dbReference>
<dbReference type="Proteomes" id="UP000256661">
    <property type="component" value="Unassembled WGS sequence"/>
</dbReference>
<name>A0A3D9STE2_9ACTN</name>
<dbReference type="PANTHER" id="PTHR34584">
    <property type="entry name" value="NA(+)/H(+) ANTIPORTER SUBUNIT E1"/>
    <property type="match status" value="1"/>
</dbReference>
<keyword evidence="3" id="KW-1003">Cell membrane</keyword>
<dbReference type="GO" id="GO:0008324">
    <property type="term" value="F:monoatomic cation transmembrane transporter activity"/>
    <property type="evidence" value="ECO:0007669"/>
    <property type="project" value="InterPro"/>
</dbReference>
<comment type="caution">
    <text evidence="8">The sequence shown here is derived from an EMBL/GenBank/DDBJ whole genome shotgun (WGS) entry which is preliminary data.</text>
</comment>
<keyword evidence="4 7" id="KW-0812">Transmembrane</keyword>
<dbReference type="AlphaFoldDB" id="A0A3D9STE2"/>
<gene>
    <name evidence="8" type="ORF">DFJ69_3225</name>
</gene>
<evidence type="ECO:0000313" key="9">
    <source>
        <dbReference type="Proteomes" id="UP000256661"/>
    </source>
</evidence>
<accession>A0A3D9STE2</accession>
<evidence type="ECO:0000256" key="7">
    <source>
        <dbReference type="SAM" id="Phobius"/>
    </source>
</evidence>
<dbReference type="EMBL" id="QTTT01000001">
    <property type="protein sequence ID" value="REE97750.1"/>
    <property type="molecule type" value="Genomic_DNA"/>
</dbReference>
<feature type="transmembrane region" description="Helical" evidence="7">
    <location>
        <begin position="62"/>
        <end position="85"/>
    </location>
</feature>
<proteinExistence type="inferred from homology"/>
<keyword evidence="9" id="KW-1185">Reference proteome</keyword>
<reference evidence="8 9" key="1">
    <citation type="submission" date="2018-08" db="EMBL/GenBank/DDBJ databases">
        <title>Sequencing the genomes of 1000 actinobacteria strains.</title>
        <authorList>
            <person name="Klenk H.-P."/>
        </authorList>
    </citation>
    <scope>NUCLEOTIDE SEQUENCE [LARGE SCALE GENOMIC DNA]</scope>
    <source>
        <strain evidence="8 9">DSM 43927</strain>
    </source>
</reference>
<evidence type="ECO:0000256" key="6">
    <source>
        <dbReference type="ARBA" id="ARBA00023136"/>
    </source>
</evidence>
<protein>
    <submittedName>
        <fullName evidence="8">Multisubunit sodium/proton antiporter MrpE subunit</fullName>
    </submittedName>
</protein>
<evidence type="ECO:0000256" key="3">
    <source>
        <dbReference type="ARBA" id="ARBA00022475"/>
    </source>
</evidence>
<evidence type="ECO:0000256" key="5">
    <source>
        <dbReference type="ARBA" id="ARBA00022989"/>
    </source>
</evidence>
<dbReference type="Pfam" id="PF01899">
    <property type="entry name" value="MNHE"/>
    <property type="match status" value="1"/>
</dbReference>
<dbReference type="PANTHER" id="PTHR34584:SF1">
    <property type="entry name" value="NA(+)_H(+) ANTIPORTER SUBUNIT E1"/>
    <property type="match status" value="1"/>
</dbReference>
<evidence type="ECO:0000313" key="8">
    <source>
        <dbReference type="EMBL" id="REE97750.1"/>
    </source>
</evidence>